<dbReference type="InterPro" id="IPR048634">
    <property type="entry name" value="SecD_SecF_C"/>
</dbReference>
<reference evidence="3" key="2">
    <citation type="submission" date="2014-09" db="EMBL/GenBank/DDBJ databases">
        <authorList>
            <consortium name="NBRP consortium"/>
            <person name="Sawabe T."/>
            <person name="Meirelles P."/>
            <person name="Nakanishi M."/>
            <person name="Sayaka M."/>
            <person name="Hattori M."/>
            <person name="Ohkuma M."/>
        </authorList>
    </citation>
    <scope>NUCLEOTIDE SEQUENCE [LARGE SCALE GENOMIC DNA]</scope>
    <source>
        <strain evidence="3">JCM 19239</strain>
    </source>
</reference>
<proteinExistence type="predicted"/>
<dbReference type="Pfam" id="PF02355">
    <property type="entry name" value="SecD_SecF_C"/>
    <property type="match status" value="1"/>
</dbReference>
<name>A0ABQ0J6L4_9VIBR</name>
<comment type="caution">
    <text evidence="2">The sequence shown here is derived from an EMBL/GenBank/DDBJ whole genome shotgun (WGS) entry which is preliminary data.</text>
</comment>
<feature type="domain" description="Protein export membrane protein SecD/SecF C-terminal" evidence="1">
    <location>
        <begin position="2"/>
        <end position="37"/>
    </location>
</feature>
<reference evidence="3" key="1">
    <citation type="submission" date="2014-09" db="EMBL/GenBank/DDBJ databases">
        <title>Vibrio variabilis JCM 19239. (C206) whole genome shotgun sequence.</title>
        <authorList>
            <person name="Sawabe T."/>
            <person name="Meirelles P."/>
            <person name="Nakanishi M."/>
            <person name="Sayaka M."/>
            <person name="Hattori M."/>
            <person name="Ohkuma M."/>
        </authorList>
    </citation>
    <scope>NUCLEOTIDE SEQUENCE [LARGE SCALE GENOMIC DNA]</scope>
    <source>
        <strain evidence="3">JCM 19239</strain>
    </source>
</reference>
<accession>A0ABQ0J6L4</accession>
<keyword evidence="3" id="KW-1185">Reference proteome</keyword>
<dbReference type="EMBL" id="BBMS01000004">
    <property type="protein sequence ID" value="GAL24404.1"/>
    <property type="molecule type" value="Genomic_DNA"/>
</dbReference>
<evidence type="ECO:0000259" key="1">
    <source>
        <dbReference type="Pfam" id="PF02355"/>
    </source>
</evidence>
<sequence length="86" mass="9065">MTVSSLWILGGAALEGFAIALCVGIACGTWSSISVGVTLPQLIGVDPKHYVAKSASLGDEMHDPIFEARICPTAGDHHCLSVQAWW</sequence>
<evidence type="ECO:0000313" key="3">
    <source>
        <dbReference type="Proteomes" id="UP000029223"/>
    </source>
</evidence>
<organism evidence="2 3">
    <name type="scientific">Vibrio variabilis</name>
    <dbReference type="NCBI Taxonomy" id="990271"/>
    <lineage>
        <taxon>Bacteria</taxon>
        <taxon>Pseudomonadati</taxon>
        <taxon>Pseudomonadota</taxon>
        <taxon>Gammaproteobacteria</taxon>
        <taxon>Vibrionales</taxon>
        <taxon>Vibrionaceae</taxon>
        <taxon>Vibrio</taxon>
    </lineage>
</organism>
<dbReference type="Proteomes" id="UP000029223">
    <property type="component" value="Unassembled WGS sequence"/>
</dbReference>
<gene>
    <name evidence="2" type="ORF">JCM19239_1858</name>
</gene>
<evidence type="ECO:0000313" key="2">
    <source>
        <dbReference type="EMBL" id="GAL24404.1"/>
    </source>
</evidence>
<protein>
    <submittedName>
        <fullName evidence="2">Protein-export membrane protein SecF</fullName>
    </submittedName>
</protein>